<evidence type="ECO:0000313" key="1">
    <source>
        <dbReference type="EMBL" id="KAF4305433.1"/>
    </source>
</evidence>
<dbReference type="OrthoDB" id="3763773at2759"/>
<dbReference type="AlphaFoldDB" id="A0A8H4IUL7"/>
<gene>
    <name evidence="1" type="ORF">GTA08_BOTSDO06474</name>
</gene>
<dbReference type="EMBL" id="WWBZ02000040">
    <property type="protein sequence ID" value="KAF4305433.1"/>
    <property type="molecule type" value="Genomic_DNA"/>
</dbReference>
<organism evidence="1 2">
    <name type="scientific">Botryosphaeria dothidea</name>
    <dbReference type="NCBI Taxonomy" id="55169"/>
    <lineage>
        <taxon>Eukaryota</taxon>
        <taxon>Fungi</taxon>
        <taxon>Dikarya</taxon>
        <taxon>Ascomycota</taxon>
        <taxon>Pezizomycotina</taxon>
        <taxon>Dothideomycetes</taxon>
        <taxon>Dothideomycetes incertae sedis</taxon>
        <taxon>Botryosphaeriales</taxon>
        <taxon>Botryosphaeriaceae</taxon>
        <taxon>Botryosphaeria</taxon>
    </lineage>
</organism>
<comment type="caution">
    <text evidence="1">The sequence shown here is derived from an EMBL/GenBank/DDBJ whole genome shotgun (WGS) entry which is preliminary data.</text>
</comment>
<reference evidence="1" key="1">
    <citation type="submission" date="2020-04" db="EMBL/GenBank/DDBJ databases">
        <title>Genome Assembly and Annotation of Botryosphaeria dothidea sdau 11-99, a Latent Pathogen of Apple Fruit Ring Rot in China.</title>
        <authorList>
            <person name="Yu C."/>
            <person name="Diao Y."/>
            <person name="Lu Q."/>
            <person name="Zhao J."/>
            <person name="Cui S."/>
            <person name="Peng C."/>
            <person name="He B."/>
            <person name="Liu H."/>
        </authorList>
    </citation>
    <scope>NUCLEOTIDE SEQUENCE [LARGE SCALE GENOMIC DNA]</scope>
    <source>
        <strain evidence="1">Sdau11-99</strain>
    </source>
</reference>
<evidence type="ECO:0000313" key="2">
    <source>
        <dbReference type="Proteomes" id="UP000572817"/>
    </source>
</evidence>
<dbReference type="PANTHER" id="PTHR34714:SF2">
    <property type="entry name" value="EGF-LIKE DOMAIN-CONTAINING PROTEIN"/>
    <property type="match status" value="1"/>
</dbReference>
<name>A0A8H4IUL7_9PEZI</name>
<proteinExistence type="predicted"/>
<sequence length="867" mass="95466">MTLLRYVPRETYDDLDNKINALTDQPSLYEFYDVVGVIGHARGSHLDLDDAIKNIIKSASDEKGKLMQGVQNVSQIEVYADRLTAMSPVRPPPTCDVMTLITRVAFAESKPVRVELSGNPTEFMIELHCELPASPIKLSVQFPNGKPPVRLMVDPAQAKPEHRFWGITVGVDGTSSVDSSTDAHTITDLFENSTRSIADMIQDDEKLSDMGWDNYNDNLRRLLNYQLLLASKIEDQDRTLAYQIADFVVNVCQGIPKAFDLYSQASVMATSKVVGQEAMMTVLVPKLDLSTAQQVLKSRIDSAAAFDSAYMELQGQEANSKNVRLFANVALEKSTDSDQVYAFMTDTAEDRLWSAQGAFSKAEREFQALQLTLKDKQEAFKEGIEAWETEQTWAIVGEVFTAIAAVAGGIALACVAPPAGAEALGAGAAELGSAIKGAEEAVGAWQEIMDIAERIKEIYEKIEPYLEKVQELVESVSKIVDLIKGKSSMDEIGNDDIDGLKLPTITGDDAVNSTADWDIFQAEMNKLYEGIKDQGIGGSDDFFLTITKMVIRGKAIFAAQTALTSASGAYLTVMQQSIAQQKHTDRLRKAIPQIQGNEKTFGIIKLAMAERLLALRSWIVLDFRQYLAAYAWNCLDVRRPIVLDPMKDIASFLNDAATLQAASAQVYANVRAQTRVFHLSSGQVKKAFNGNTASNGNDSVVNKKARNSVFLQPEDLLESLRNYRTASFALDCENPIFQNYGRLRVRKARIFLQDSGANEDNIVSLRVTLGAAMKDLSLEKIKTPTMGPGSVTAPRVLHFVTTESTFGFEYMGKDKEVLMDGAFCGYYESSSLLLSPFRAWNVAVDSETNLESVTGLTLELTCEVTYL</sequence>
<protein>
    <submittedName>
        <fullName evidence="1">Uncharacterized protein</fullName>
    </submittedName>
</protein>
<dbReference type="Proteomes" id="UP000572817">
    <property type="component" value="Unassembled WGS sequence"/>
</dbReference>
<dbReference type="PANTHER" id="PTHR34714">
    <property type="entry name" value="EGF-LIKE DOMAIN-CONTAINING PROTEIN"/>
    <property type="match status" value="1"/>
</dbReference>
<accession>A0A8H4IUL7</accession>
<keyword evidence="2" id="KW-1185">Reference proteome</keyword>